<organism evidence="1 2">
    <name type="scientific">Corynebacterium haemomassiliense</name>
    <dbReference type="NCBI Taxonomy" id="2754726"/>
    <lineage>
        <taxon>Bacteria</taxon>
        <taxon>Bacillati</taxon>
        <taxon>Actinomycetota</taxon>
        <taxon>Actinomycetes</taxon>
        <taxon>Mycobacteriales</taxon>
        <taxon>Corynebacteriaceae</taxon>
        <taxon>Corynebacterium</taxon>
    </lineage>
</organism>
<evidence type="ECO:0000313" key="1">
    <source>
        <dbReference type="EMBL" id="MBA5244394.1"/>
    </source>
</evidence>
<accession>A0A7W2EAY7</accession>
<protein>
    <recommendedName>
        <fullName evidence="3">Maltokinase N-terminal cap domain-containing protein</fullName>
    </recommendedName>
</protein>
<evidence type="ECO:0008006" key="3">
    <source>
        <dbReference type="Google" id="ProtNLM"/>
    </source>
</evidence>
<reference evidence="1 2" key="1">
    <citation type="submission" date="2020-07" db="EMBL/GenBank/DDBJ databases">
        <title>Draft genome and description of Corynebacterium haemomassiliense strain Marseile-Q3615 sp. nov.</title>
        <authorList>
            <person name="Boxberger M."/>
            <person name="La Scola B."/>
        </authorList>
    </citation>
    <scope>NUCLEOTIDE SEQUENCE [LARGE SCALE GENOMIC DNA]</scope>
    <source>
        <strain evidence="1 2">Marseille-Q3615</strain>
    </source>
</reference>
<proteinExistence type="predicted"/>
<dbReference type="RefSeq" id="WP_181889017.1">
    <property type="nucleotide sequence ID" value="NZ_CP170998.1"/>
</dbReference>
<name>A0A7W2EAY7_9CORY</name>
<dbReference type="AlphaFoldDB" id="A0A7W2EAY7"/>
<gene>
    <name evidence="1" type="ORF">H0193_06180</name>
</gene>
<keyword evidence="2" id="KW-1185">Reference proteome</keyword>
<dbReference type="NCBIfam" id="NF047743">
    <property type="entry name" value="CG0192_fam"/>
    <property type="match status" value="1"/>
</dbReference>
<sequence length="195" mass="21006">MAEAIIYDATLSPTKDELLSAHSPIVESLGSYRVVDRDGEVGIEVLIGRDVNGALRQFGVSYRDAGAKLDDELTPMNHSVLGARSVAPLTTDPVAVRELIQTILSGGEGASFSTGEPIFAVRGTGQTPDVAVSAAEIEDHNEYTSIGSVDIDGEKQRYQLRITREILDAQVAEPEDLALVRADDGVILMRLEVWK</sequence>
<dbReference type="EMBL" id="JACDTZ010000001">
    <property type="protein sequence ID" value="MBA5244394.1"/>
    <property type="molecule type" value="Genomic_DNA"/>
</dbReference>
<comment type="caution">
    <text evidence="1">The sequence shown here is derived from an EMBL/GenBank/DDBJ whole genome shotgun (WGS) entry which is preliminary data.</text>
</comment>
<dbReference type="Proteomes" id="UP000523682">
    <property type="component" value="Unassembled WGS sequence"/>
</dbReference>
<evidence type="ECO:0000313" key="2">
    <source>
        <dbReference type="Proteomes" id="UP000523682"/>
    </source>
</evidence>